<feature type="compositionally biased region" description="Polar residues" evidence="2">
    <location>
        <begin position="35"/>
        <end position="46"/>
    </location>
</feature>
<feature type="region of interest" description="Disordered" evidence="2">
    <location>
        <begin position="35"/>
        <end position="84"/>
    </location>
</feature>
<feature type="domain" description="Nuclease associated modular" evidence="3">
    <location>
        <begin position="103"/>
        <end position="119"/>
    </location>
</feature>
<feature type="domain" description="Nuclease associated modular" evidence="3">
    <location>
        <begin position="168"/>
        <end position="184"/>
    </location>
</feature>
<reference evidence="4" key="1">
    <citation type="journal article" date="2015" name="Nature">
        <title>Complex archaea that bridge the gap between prokaryotes and eukaryotes.</title>
        <authorList>
            <person name="Spang A."/>
            <person name="Saw J.H."/>
            <person name="Jorgensen S.L."/>
            <person name="Zaremba-Niedzwiedzka K."/>
            <person name="Martijn J."/>
            <person name="Lind A.E."/>
            <person name="van Eijk R."/>
            <person name="Schleper C."/>
            <person name="Guy L."/>
            <person name="Ettema T.J."/>
        </authorList>
    </citation>
    <scope>NUCLEOTIDE SEQUENCE</scope>
</reference>
<dbReference type="GO" id="GO:0003677">
    <property type="term" value="F:DNA binding"/>
    <property type="evidence" value="ECO:0007669"/>
    <property type="project" value="InterPro"/>
</dbReference>
<feature type="coiled-coil region" evidence="1">
    <location>
        <begin position="175"/>
        <end position="202"/>
    </location>
</feature>
<proteinExistence type="predicted"/>
<evidence type="ECO:0000256" key="2">
    <source>
        <dbReference type="SAM" id="MobiDB-lite"/>
    </source>
</evidence>
<gene>
    <name evidence="4" type="ORF">LCGC14_2094710</name>
</gene>
<dbReference type="InterPro" id="IPR003611">
    <property type="entry name" value="NUMOD3"/>
</dbReference>
<name>A0A0F9EBY6_9ZZZZ</name>
<protein>
    <recommendedName>
        <fullName evidence="3">Nuclease associated modular domain-containing protein</fullName>
    </recommendedName>
</protein>
<feature type="compositionally biased region" description="Basic and acidic residues" evidence="2">
    <location>
        <begin position="50"/>
        <end position="72"/>
    </location>
</feature>
<sequence length="203" mass="23033">MRKYDDWWITNLHVCRFRSDANRLEIEEIEKHKSISPNGYNLTSGGDANKPSEETRKKLVDSHRNPSAETRAKLSAAHTGVKNHNYGKEMHVKTRAALLAANIGRKLTDEHKVKIGISSKQRWSSIAAKLLAANIGRKPSVKKRAKLSAAANNMSDIHRTRLSDAGKNRAPISDITRNKIKIAQAKRRYKEYQQKIQELEDTK</sequence>
<dbReference type="EMBL" id="LAZR01025587">
    <property type="protein sequence ID" value="KKL71459.1"/>
    <property type="molecule type" value="Genomic_DNA"/>
</dbReference>
<dbReference type="Pfam" id="PF07460">
    <property type="entry name" value="NUMOD3"/>
    <property type="match status" value="1"/>
</dbReference>
<dbReference type="SMART" id="SM00496">
    <property type="entry name" value="IENR2"/>
    <property type="match status" value="4"/>
</dbReference>
<feature type="domain" description="Nuclease associated modular" evidence="3">
    <location>
        <begin position="62"/>
        <end position="78"/>
    </location>
</feature>
<accession>A0A0F9EBY6</accession>
<evidence type="ECO:0000259" key="3">
    <source>
        <dbReference type="SMART" id="SM00496"/>
    </source>
</evidence>
<dbReference type="AlphaFoldDB" id="A0A0F9EBY6"/>
<evidence type="ECO:0000256" key="1">
    <source>
        <dbReference type="SAM" id="Coils"/>
    </source>
</evidence>
<feature type="domain" description="Nuclease associated modular" evidence="3">
    <location>
        <begin position="135"/>
        <end position="151"/>
    </location>
</feature>
<organism evidence="4">
    <name type="scientific">marine sediment metagenome</name>
    <dbReference type="NCBI Taxonomy" id="412755"/>
    <lineage>
        <taxon>unclassified sequences</taxon>
        <taxon>metagenomes</taxon>
        <taxon>ecological metagenomes</taxon>
    </lineage>
</organism>
<comment type="caution">
    <text evidence="4">The sequence shown here is derived from an EMBL/GenBank/DDBJ whole genome shotgun (WGS) entry which is preliminary data.</text>
</comment>
<keyword evidence="1" id="KW-0175">Coiled coil</keyword>
<evidence type="ECO:0000313" key="4">
    <source>
        <dbReference type="EMBL" id="KKL71459.1"/>
    </source>
</evidence>